<dbReference type="Proteomes" id="UP000028252">
    <property type="component" value="Unassembled WGS sequence"/>
</dbReference>
<dbReference type="STRING" id="1232683.ADIMK_2511"/>
<dbReference type="InterPro" id="IPR002559">
    <property type="entry name" value="Transposase_11"/>
</dbReference>
<dbReference type="PANTHER" id="PTHR33408">
    <property type="entry name" value="TRANSPOSASE"/>
    <property type="match status" value="1"/>
</dbReference>
<name>A0A081FWT2_9GAMM</name>
<evidence type="ECO:0000259" key="1">
    <source>
        <dbReference type="Pfam" id="PF01609"/>
    </source>
</evidence>
<evidence type="ECO:0000313" key="3">
    <source>
        <dbReference type="Proteomes" id="UP000028252"/>
    </source>
</evidence>
<dbReference type="GO" id="GO:0004803">
    <property type="term" value="F:transposase activity"/>
    <property type="evidence" value="ECO:0007669"/>
    <property type="project" value="InterPro"/>
</dbReference>
<dbReference type="Pfam" id="PF01609">
    <property type="entry name" value="DDE_Tnp_1"/>
    <property type="match status" value="1"/>
</dbReference>
<dbReference type="AlphaFoldDB" id="A0A081FWT2"/>
<reference evidence="2 3" key="1">
    <citation type="submission" date="2014-04" db="EMBL/GenBank/DDBJ databases">
        <title>Marinobacterium kochiensis sp. nov., isolated from sediment sample collected from Kochi backwaters in Kerala, India.</title>
        <authorList>
            <person name="Singh A."/>
            <person name="Pinnaka A.K."/>
        </authorList>
    </citation>
    <scope>NUCLEOTIDE SEQUENCE [LARGE SCALE GENOMIC DNA]</scope>
    <source>
        <strain evidence="2 3">AK27</strain>
    </source>
</reference>
<dbReference type="GO" id="GO:0003677">
    <property type="term" value="F:DNA binding"/>
    <property type="evidence" value="ECO:0007669"/>
    <property type="project" value="InterPro"/>
</dbReference>
<evidence type="ECO:0000313" key="2">
    <source>
        <dbReference type="EMBL" id="KEA62987.1"/>
    </source>
</evidence>
<accession>A0A081FWT2</accession>
<organism evidence="2 3">
    <name type="scientific">Marinobacterium lacunae</name>
    <dbReference type="NCBI Taxonomy" id="1232683"/>
    <lineage>
        <taxon>Bacteria</taxon>
        <taxon>Pseudomonadati</taxon>
        <taxon>Pseudomonadota</taxon>
        <taxon>Gammaproteobacteria</taxon>
        <taxon>Oceanospirillales</taxon>
        <taxon>Oceanospirillaceae</taxon>
        <taxon>Marinobacterium</taxon>
    </lineage>
</organism>
<gene>
    <name evidence="2" type="ORF">ADIMK_2511</name>
</gene>
<keyword evidence="3" id="KW-1185">Reference proteome</keyword>
<dbReference type="GO" id="GO:0006313">
    <property type="term" value="P:DNA transposition"/>
    <property type="evidence" value="ECO:0007669"/>
    <property type="project" value="InterPro"/>
</dbReference>
<feature type="domain" description="Transposase IS4-like" evidence="1">
    <location>
        <begin position="90"/>
        <end position="164"/>
    </location>
</feature>
<dbReference type="PATRIC" id="fig|1232683.4.peg.2463"/>
<sequence length="200" mass="22810">MVLIQGKGQPEKVRAHIERFEKHIEHYLARLDQADAADFYREDEVTVAQKISWMKQRISELRIIEDQVNRHPEKQVSTTDPDSRLLKTEGMTRQVCYNVQSAVDTKHHLIVAHEVTNTNDRGQLPWLAQSALANNEITVIANKGYYSRQDIKEAQDTGVSALVPKGDTSGAEKNGIFNKSLFCYEQERDLYICPAGQELQ</sequence>
<dbReference type="eggNOG" id="COG3666">
    <property type="taxonomic scope" value="Bacteria"/>
</dbReference>
<comment type="caution">
    <text evidence="2">The sequence shown here is derived from an EMBL/GenBank/DDBJ whole genome shotgun (WGS) entry which is preliminary data.</text>
</comment>
<proteinExistence type="predicted"/>
<protein>
    <submittedName>
        <fullName evidence="2">ISPsy6, transposase</fullName>
    </submittedName>
</protein>
<dbReference type="EMBL" id="JMQN01000040">
    <property type="protein sequence ID" value="KEA62987.1"/>
    <property type="molecule type" value="Genomic_DNA"/>
</dbReference>